<evidence type="ECO:0000313" key="2">
    <source>
        <dbReference type="Proteomes" id="UP001076464"/>
    </source>
</evidence>
<proteinExistence type="predicted"/>
<accession>A0ACC6C6D3</accession>
<organism evidence="1 2">
    <name type="scientific">Roseateles hydrophilus</name>
    <dbReference type="NCBI Taxonomy" id="2975054"/>
    <lineage>
        <taxon>Bacteria</taxon>
        <taxon>Pseudomonadati</taxon>
        <taxon>Pseudomonadota</taxon>
        <taxon>Betaproteobacteria</taxon>
        <taxon>Burkholderiales</taxon>
        <taxon>Sphaerotilaceae</taxon>
        <taxon>Roseateles</taxon>
    </lineage>
</organism>
<keyword evidence="2" id="KW-1185">Reference proteome</keyword>
<gene>
    <name evidence="1" type="ORF">NYO99_03255</name>
</gene>
<dbReference type="EMBL" id="JAPPUY010000001">
    <property type="protein sequence ID" value="MCY4743983.1"/>
    <property type="molecule type" value="Genomic_DNA"/>
</dbReference>
<name>A0ACC6C6D3_9BURK</name>
<comment type="caution">
    <text evidence="1">The sequence shown here is derived from an EMBL/GenBank/DDBJ whole genome shotgun (WGS) entry which is preliminary data.</text>
</comment>
<dbReference type="Proteomes" id="UP001076464">
    <property type="component" value="Unassembled WGS sequence"/>
</dbReference>
<sequence length="483" mass="53612">MTAAQLLLAGLLASGLAAAQAPSDTQQLAQALRHADADVRTAALQLALEQRWTVPPELLPHLLKDPSPDVRRLVASAPQLDAEQWLTLWTHSPEPELRQMLADGLRGRFATPAPALVSRLLDAADDRLDWALLAPPALPLTPAQLAVLERRADLLTRWLLAQRLQQPDAEARLQQVLTQGDDERVHHAFRLMAPAARQQASPGLLDQALAQRREALLLRLLPQLRTAEGGLPPETATRLLREAPVAVRERLTMEAWWLPRYNAEQIALVLTDPAPLVRIGLLRRRDIALPAEQINAGLLHEDENLASWYRGRPEARPTPAQAAAGLAHPNPVVRRGWTSQLAASFDAAQLAQALSDSDQSVRWLALREARLPLSDTQLDRCLTDPAFVVRERCVSRREFVLTQTRFETLLADRNPNVLRAVRGPDGRAPDWAPFIWATLREGPPAARELLARQRAFPLLPEQLAAGRLDAVDAVREAFEQRRD</sequence>
<evidence type="ECO:0000313" key="1">
    <source>
        <dbReference type="EMBL" id="MCY4743983.1"/>
    </source>
</evidence>
<protein>
    <submittedName>
        <fullName evidence="1">Uncharacterized protein</fullName>
    </submittedName>
</protein>
<reference evidence="1" key="1">
    <citation type="submission" date="2022-08" db="EMBL/GenBank/DDBJ databases">
        <title>Genome sequencing of Pelomonas sp. UHG3.</title>
        <authorList>
            <person name="So Y."/>
        </authorList>
    </citation>
    <scope>NUCLEOTIDE SEQUENCE</scope>
    <source>
        <strain evidence="1">UHG3</strain>
    </source>
</reference>